<dbReference type="Pfam" id="PF02457">
    <property type="entry name" value="DAC"/>
    <property type="match status" value="1"/>
</dbReference>
<dbReference type="KEGG" id="aym:YM304_05650"/>
<organism evidence="2 3">
    <name type="scientific">Ilumatobacter coccineus (strain NBRC 103263 / KCTC 29153 / YM16-304)</name>
    <dbReference type="NCBI Taxonomy" id="1313172"/>
    <lineage>
        <taxon>Bacteria</taxon>
        <taxon>Bacillati</taxon>
        <taxon>Actinomycetota</taxon>
        <taxon>Acidimicrobiia</taxon>
        <taxon>Acidimicrobiales</taxon>
        <taxon>Ilumatobacteraceae</taxon>
        <taxon>Ilumatobacter</taxon>
    </lineage>
</organism>
<feature type="domain" description="DAC" evidence="1">
    <location>
        <begin position="199"/>
        <end position="355"/>
    </location>
</feature>
<evidence type="ECO:0000313" key="3">
    <source>
        <dbReference type="Proteomes" id="UP000011863"/>
    </source>
</evidence>
<dbReference type="Proteomes" id="UP000011863">
    <property type="component" value="Chromosome"/>
</dbReference>
<keyword evidence="3" id="KW-1185">Reference proteome</keyword>
<dbReference type="InterPro" id="IPR048557">
    <property type="entry name" value="DACNK"/>
</dbReference>
<evidence type="ECO:0000259" key="1">
    <source>
        <dbReference type="PROSITE" id="PS51794"/>
    </source>
</evidence>
<dbReference type="AlphaFoldDB" id="A0A6C7E6K2"/>
<reference evidence="2 3" key="1">
    <citation type="journal article" date="2013" name="Int. J. Syst. Evol. Microbiol.">
        <title>Ilumatobacter nonamiense sp. nov. and Ilumatobacter coccineum sp. nov., isolated from seashore sand.</title>
        <authorList>
            <person name="Matsumoto A."/>
            <person name="Kasai H."/>
            <person name="Matsuo Y."/>
            <person name="Shizuri Y."/>
            <person name="Ichikawa N."/>
            <person name="Fujita N."/>
            <person name="Omura S."/>
            <person name="Takahashi Y."/>
        </authorList>
    </citation>
    <scope>NUCLEOTIDE SEQUENCE [LARGE SCALE GENOMIC DNA]</scope>
    <source>
        <strain evidence="3">NBRC 103263 / KCTC 29153 / YM16-304</strain>
    </source>
</reference>
<dbReference type="SUPFAM" id="SSF143597">
    <property type="entry name" value="YojJ-like"/>
    <property type="match status" value="1"/>
</dbReference>
<dbReference type="Pfam" id="PF21753">
    <property type="entry name" value="DACNK"/>
    <property type="match status" value="1"/>
</dbReference>
<evidence type="ECO:0000313" key="2">
    <source>
        <dbReference type="EMBL" id="BAN00879.1"/>
    </source>
</evidence>
<dbReference type="InterPro" id="IPR036888">
    <property type="entry name" value="DNA_integrity_DisA_N_sf"/>
</dbReference>
<dbReference type="PROSITE" id="PS51794">
    <property type="entry name" value="DAC"/>
    <property type="match status" value="1"/>
</dbReference>
<sequence length="361" mass="38411">MAVVSDTSSRIRSMCGRRTPGPQYGRLVTRWDAHELPVLPGRLQRLADELNEEALPALDGASDPVIALVELAYALRPHLHEGRVPSYGVLLPPGPIADVVSASAALHTSVDLIGAHDLDLKFARRFADGVTSFGVRTDDAVDQLACFDRNMSDEHDLVGLQAAIGGLIIQRHPAGEVRVFGPAGVVRWNGTGWHHDVPMNAWIARLSTVAPDLPVGGVRPLLRFAIHKLGGHRIGATLIWRPTPHAVPPHRHESLIHNAPPLRVGKVGEEAALAHALSQTDGAAVFDGTATLTALGIRLAPSSVAEQSISPIGGMRHTSALRYSHDDPHSIVIVVSESGPVTLMHAGRAITEADPADETIG</sequence>
<dbReference type="InterPro" id="IPR003390">
    <property type="entry name" value="DNA_integrity_scan_DisA_N"/>
</dbReference>
<accession>A0A6C7E6K2</accession>
<dbReference type="OrthoDB" id="5241657at2"/>
<protein>
    <recommendedName>
        <fullName evidence="1">DAC domain-containing protein</fullName>
    </recommendedName>
</protein>
<dbReference type="Gene3D" id="3.40.1700.10">
    <property type="entry name" value="DNA integrity scanning protein, DisA, N-terminal domain"/>
    <property type="match status" value="1"/>
</dbReference>
<gene>
    <name evidence="2" type="ORF">YM304_05650</name>
</gene>
<dbReference type="EMBL" id="AP012057">
    <property type="protein sequence ID" value="BAN00879.1"/>
    <property type="molecule type" value="Genomic_DNA"/>
</dbReference>
<proteinExistence type="predicted"/>
<name>A0A6C7E6K2_ILUCY</name>